<dbReference type="GO" id="GO:0016301">
    <property type="term" value="F:kinase activity"/>
    <property type="evidence" value="ECO:0007669"/>
    <property type="project" value="UniProtKB-KW"/>
</dbReference>
<keyword evidence="4 7" id="KW-0418">Kinase</keyword>
<dbReference type="PROSITE" id="PS00584">
    <property type="entry name" value="PFKB_KINASES_2"/>
    <property type="match status" value="1"/>
</dbReference>
<comment type="similarity">
    <text evidence="1">Belongs to the carbohydrate kinase PfkB family.</text>
</comment>
<evidence type="ECO:0000256" key="1">
    <source>
        <dbReference type="ARBA" id="ARBA00010688"/>
    </source>
</evidence>
<evidence type="ECO:0000256" key="5">
    <source>
        <dbReference type="ARBA" id="ARBA00022840"/>
    </source>
</evidence>
<evidence type="ECO:0000256" key="3">
    <source>
        <dbReference type="ARBA" id="ARBA00022741"/>
    </source>
</evidence>
<evidence type="ECO:0000313" key="8">
    <source>
        <dbReference type="Proteomes" id="UP000682134"/>
    </source>
</evidence>
<proteinExistence type="inferred from homology"/>
<evidence type="ECO:0000313" key="7">
    <source>
        <dbReference type="EMBL" id="MBP0726473.1"/>
    </source>
</evidence>
<dbReference type="Pfam" id="PF00294">
    <property type="entry name" value="PfkB"/>
    <property type="match status" value="1"/>
</dbReference>
<feature type="domain" description="Carbohydrate kinase PfkB" evidence="6">
    <location>
        <begin position="6"/>
        <end position="297"/>
    </location>
</feature>
<keyword evidence="8" id="KW-1185">Reference proteome</keyword>
<evidence type="ECO:0000259" key="6">
    <source>
        <dbReference type="Pfam" id="PF00294"/>
    </source>
</evidence>
<dbReference type="InterPro" id="IPR011611">
    <property type="entry name" value="PfkB_dom"/>
</dbReference>
<dbReference type="CDD" id="cd01167">
    <property type="entry name" value="bac_FRK"/>
    <property type="match status" value="1"/>
</dbReference>
<gene>
    <name evidence="7" type="ORF">J5Y03_15030</name>
</gene>
<dbReference type="PANTHER" id="PTHR43085">
    <property type="entry name" value="HEXOKINASE FAMILY MEMBER"/>
    <property type="match status" value="1"/>
</dbReference>
<comment type="caution">
    <text evidence="7">The sequence shown here is derived from an EMBL/GenBank/DDBJ whole genome shotgun (WGS) entry which is preliminary data.</text>
</comment>
<dbReference type="InterPro" id="IPR050306">
    <property type="entry name" value="PfkB_Carbo_kinase"/>
</dbReference>
<accession>A0A940NS10</accession>
<dbReference type="RefSeq" id="WP_209406817.1">
    <property type="nucleotide sequence ID" value="NZ_JAGIYQ010000011.1"/>
</dbReference>
<sequence>MNRQGVISLGEAFVDLISQDQTNTKYDQFLGGATVNLVVGTRRLGVPSYYLCKLGSDDISDFVKEELKKEKVNIDYSVHTSTKKVCCVYVHLNDNGERYFHSYVNETPDEWITNVELEEELFKTGKILSYGSGTLFHEVSRETTEQALVFARKYDLLTAFDTNIRLKRWESEEKCRETIYSFFKHADIVKMAEDELLFLTETQTIDEGLRKIAELNIPYLFITMGNEGAFVLHDGNRIDVPGINVNVVDTTGAGDAFLAAILYSFHEKGLPTTHSQLKEYLQFANQTAADTTTKIGAL</sequence>
<dbReference type="AlphaFoldDB" id="A0A940NS10"/>
<dbReference type="Proteomes" id="UP000682134">
    <property type="component" value="Unassembled WGS sequence"/>
</dbReference>
<keyword evidence="2" id="KW-0808">Transferase</keyword>
<reference evidence="7" key="1">
    <citation type="submission" date="2021-04" db="EMBL/GenBank/DDBJ databases">
        <title>Genome seq and assembly of Bacillus sp.</title>
        <authorList>
            <person name="Chhetri G."/>
        </authorList>
    </citation>
    <scope>NUCLEOTIDE SEQUENCE</scope>
    <source>
        <strain evidence="7">RG28</strain>
    </source>
</reference>
<evidence type="ECO:0000256" key="2">
    <source>
        <dbReference type="ARBA" id="ARBA00022679"/>
    </source>
</evidence>
<dbReference type="Gene3D" id="3.40.1190.20">
    <property type="match status" value="1"/>
</dbReference>
<keyword evidence="5" id="KW-0067">ATP-binding</keyword>
<organism evidence="7 8">
    <name type="scientific">Gottfriedia endophytica</name>
    <dbReference type="NCBI Taxonomy" id="2820819"/>
    <lineage>
        <taxon>Bacteria</taxon>
        <taxon>Bacillati</taxon>
        <taxon>Bacillota</taxon>
        <taxon>Bacilli</taxon>
        <taxon>Bacillales</taxon>
        <taxon>Bacillaceae</taxon>
        <taxon>Gottfriedia</taxon>
    </lineage>
</organism>
<dbReference type="InterPro" id="IPR002173">
    <property type="entry name" value="Carboh/pur_kinase_PfkB_CS"/>
</dbReference>
<evidence type="ECO:0000256" key="4">
    <source>
        <dbReference type="ARBA" id="ARBA00022777"/>
    </source>
</evidence>
<keyword evidence="3" id="KW-0547">Nucleotide-binding</keyword>
<dbReference type="PANTHER" id="PTHR43085:SF1">
    <property type="entry name" value="PSEUDOURIDINE KINASE-RELATED"/>
    <property type="match status" value="1"/>
</dbReference>
<dbReference type="InterPro" id="IPR029056">
    <property type="entry name" value="Ribokinase-like"/>
</dbReference>
<name>A0A940NS10_9BACI</name>
<dbReference type="GO" id="GO:0005524">
    <property type="term" value="F:ATP binding"/>
    <property type="evidence" value="ECO:0007669"/>
    <property type="project" value="UniProtKB-KW"/>
</dbReference>
<dbReference type="EMBL" id="JAGIYQ010000011">
    <property type="protein sequence ID" value="MBP0726473.1"/>
    <property type="molecule type" value="Genomic_DNA"/>
</dbReference>
<protein>
    <submittedName>
        <fullName evidence="7">Carbohydrate kinase</fullName>
    </submittedName>
</protein>
<dbReference type="SUPFAM" id="SSF53613">
    <property type="entry name" value="Ribokinase-like"/>
    <property type="match status" value="1"/>
</dbReference>